<feature type="domain" description="SfsA N-terminal OB" evidence="2">
    <location>
        <begin position="18"/>
        <end position="79"/>
    </location>
</feature>
<evidence type="ECO:0000313" key="4">
    <source>
        <dbReference type="Proteomes" id="UP000284841"/>
    </source>
</evidence>
<feature type="domain" description="Sugar fermentation stimulation protein C-terminal" evidence="1">
    <location>
        <begin position="84"/>
        <end position="214"/>
    </location>
</feature>
<dbReference type="AlphaFoldDB" id="A0A415E503"/>
<dbReference type="PANTHER" id="PTHR30545:SF2">
    <property type="entry name" value="SUGAR FERMENTATION STIMULATION PROTEIN A"/>
    <property type="match status" value="1"/>
</dbReference>
<dbReference type="Gene3D" id="3.40.1350.60">
    <property type="match status" value="1"/>
</dbReference>
<accession>A0A415E503</accession>
<gene>
    <name evidence="3" type="ORF">DW099_10030</name>
</gene>
<evidence type="ECO:0000313" key="3">
    <source>
        <dbReference type="EMBL" id="RHJ88698.1"/>
    </source>
</evidence>
<dbReference type="Gene3D" id="2.40.50.580">
    <property type="match status" value="1"/>
</dbReference>
<evidence type="ECO:0000259" key="1">
    <source>
        <dbReference type="Pfam" id="PF03749"/>
    </source>
</evidence>
<evidence type="ECO:0008006" key="5">
    <source>
        <dbReference type="Google" id="ProtNLM"/>
    </source>
</evidence>
<keyword evidence="4" id="KW-1185">Reference proteome</keyword>
<comment type="caution">
    <text evidence="3">The sequence shown here is derived from an EMBL/GenBank/DDBJ whole genome shotgun (WGS) entry which is preliminary data.</text>
</comment>
<dbReference type="InterPro" id="IPR041465">
    <property type="entry name" value="SfsA_N"/>
</dbReference>
<protein>
    <recommendedName>
        <fullName evidence="5">DNA/RNA nuclease SfsA</fullName>
    </recommendedName>
</protein>
<organism evidence="3 4">
    <name type="scientific">Emergencia timonensis</name>
    <dbReference type="NCBI Taxonomy" id="1776384"/>
    <lineage>
        <taxon>Bacteria</taxon>
        <taxon>Bacillati</taxon>
        <taxon>Bacillota</taxon>
        <taxon>Clostridia</taxon>
        <taxon>Peptostreptococcales</taxon>
        <taxon>Anaerovoracaceae</taxon>
        <taxon>Emergencia</taxon>
    </lineage>
</organism>
<dbReference type="Proteomes" id="UP000284841">
    <property type="component" value="Unassembled WGS sequence"/>
</dbReference>
<dbReference type="Pfam" id="PF03749">
    <property type="entry name" value="SfsA"/>
    <property type="match status" value="1"/>
</dbReference>
<dbReference type="Pfam" id="PF17746">
    <property type="entry name" value="SfsA_N"/>
    <property type="match status" value="1"/>
</dbReference>
<dbReference type="InterPro" id="IPR040452">
    <property type="entry name" value="SfsA_C"/>
</dbReference>
<dbReference type="InterPro" id="IPR005224">
    <property type="entry name" value="SfsA"/>
</dbReference>
<dbReference type="EMBL" id="QRMS01000002">
    <property type="protein sequence ID" value="RHJ88698.1"/>
    <property type="molecule type" value="Genomic_DNA"/>
</dbReference>
<evidence type="ECO:0000259" key="2">
    <source>
        <dbReference type="Pfam" id="PF17746"/>
    </source>
</evidence>
<proteinExistence type="predicted"/>
<dbReference type="PANTHER" id="PTHR30545">
    <property type="entry name" value="SUGAR FERMENTATION STIMULATION PROTEIN A"/>
    <property type="match status" value="1"/>
</dbReference>
<sequence length="225" mass="26022">MQLPVKIIRGIFIEELKNRFLCSVLIDDTLIECYVPSSCRLGNFLELSGKQVLLVPTQSPKARTRYALLAIPYKRSYILLNTGLSNKIIEESIKRRYFSFMGKRNQLMREHVIDGYKSDLYVKDSDTLIEIKSVISLNRVADFPTVFSERSLMQLNQIYELLCKGHHAAFIITSLNPYVKEIHMDRDSKLYEAMQPCLEKGMQLMAFSIGFSKEEIMIKNKLPIL</sequence>
<name>A0A415E503_9FIRM</name>
<dbReference type="GO" id="GO:0003677">
    <property type="term" value="F:DNA binding"/>
    <property type="evidence" value="ECO:0007669"/>
    <property type="project" value="InterPro"/>
</dbReference>
<reference evidence="3 4" key="1">
    <citation type="submission" date="2018-08" db="EMBL/GenBank/DDBJ databases">
        <title>A genome reference for cultivated species of the human gut microbiota.</title>
        <authorList>
            <person name="Zou Y."/>
            <person name="Xue W."/>
            <person name="Luo G."/>
        </authorList>
    </citation>
    <scope>NUCLEOTIDE SEQUENCE [LARGE SCALE GENOMIC DNA]</scope>
    <source>
        <strain evidence="3 4">AM07-24</strain>
    </source>
</reference>